<evidence type="ECO:0000313" key="2">
    <source>
        <dbReference type="Proteomes" id="UP000092125"/>
    </source>
</evidence>
<organism evidence="1 2">
    <name type="scientific">Stenotrophomonas maltophilia</name>
    <name type="common">Pseudomonas maltophilia</name>
    <name type="synonym">Xanthomonas maltophilia</name>
    <dbReference type="NCBI Taxonomy" id="40324"/>
    <lineage>
        <taxon>Bacteria</taxon>
        <taxon>Pseudomonadati</taxon>
        <taxon>Pseudomonadota</taxon>
        <taxon>Gammaproteobacteria</taxon>
        <taxon>Lysobacterales</taxon>
        <taxon>Lysobacteraceae</taxon>
        <taxon>Stenotrophomonas</taxon>
        <taxon>Stenotrophomonas maltophilia group</taxon>
    </lineage>
</organism>
<name>A0AAP7KZ81_STEMA</name>
<gene>
    <name evidence="1" type="ORF">A9K56_18050</name>
</gene>
<evidence type="ECO:0000313" key="1">
    <source>
        <dbReference type="EMBL" id="OBU59617.1"/>
    </source>
</evidence>
<proteinExistence type="predicted"/>
<dbReference type="EMBL" id="LYVI01000016">
    <property type="protein sequence ID" value="OBU59617.1"/>
    <property type="molecule type" value="Genomic_DNA"/>
</dbReference>
<dbReference type="Proteomes" id="UP000092125">
    <property type="component" value="Unassembled WGS sequence"/>
</dbReference>
<reference evidence="1 2" key="1">
    <citation type="submission" date="2016-05" db="EMBL/GenBank/DDBJ databases">
        <title>Draft Genome Sequences of Stenotrophomonas maltophilia Strains Sm32COP, Sm41DVV, Sm46PAILV, SmF3, SmF22, SmSOFb1 and SmCVFa1, Isolated from Different Manures, in France.</title>
        <authorList>
            <person name="Nazaret S."/>
            <person name="Bodilis J."/>
        </authorList>
    </citation>
    <scope>NUCLEOTIDE SEQUENCE [LARGE SCALE GENOMIC DNA]</scope>
    <source>
        <strain evidence="1 2">Sm41DVV</strain>
    </source>
</reference>
<dbReference type="AlphaFoldDB" id="A0AAP7KZ81"/>
<protein>
    <recommendedName>
        <fullName evidence="3">Transposase</fullName>
    </recommendedName>
</protein>
<accession>A0AAP7KZ81</accession>
<comment type="caution">
    <text evidence="1">The sequence shown here is derived from an EMBL/GenBank/DDBJ whole genome shotgun (WGS) entry which is preliminary data.</text>
</comment>
<sequence>MAERRRISMLELDRHLSRSLEQARHAPLCVQRYGHPWVWVLSSDAWADAARWAALDVEAHPLLALRRATDAQLPAWPEAAIATLPLDMDDVRMLQRAVLLLWVQALDSAQRVHDDLRHHQVYRRFVGFGRGSAWSPTQCVRILQASRHPLLRRCVEGALAAVPATLLQSAAVPPAGASADRVEQQRIAGGCLSY</sequence>
<evidence type="ECO:0008006" key="3">
    <source>
        <dbReference type="Google" id="ProtNLM"/>
    </source>
</evidence>